<protein>
    <submittedName>
        <fullName evidence="3">N-acyl-D-amino-acid deacylase</fullName>
    </submittedName>
</protein>
<evidence type="ECO:0000313" key="4">
    <source>
        <dbReference type="Proteomes" id="UP000182248"/>
    </source>
</evidence>
<dbReference type="GO" id="GO:0016811">
    <property type="term" value="F:hydrolase activity, acting on carbon-nitrogen (but not peptide) bonds, in linear amides"/>
    <property type="evidence" value="ECO:0007669"/>
    <property type="project" value="InterPro"/>
</dbReference>
<accession>A0A1K1MRK4</accession>
<gene>
    <name evidence="3" type="ORF">SAMN02927921_00670</name>
</gene>
<dbReference type="Proteomes" id="UP000182248">
    <property type="component" value="Unassembled WGS sequence"/>
</dbReference>
<evidence type="ECO:0000256" key="1">
    <source>
        <dbReference type="SAM" id="SignalP"/>
    </source>
</evidence>
<keyword evidence="4" id="KW-1185">Reference proteome</keyword>
<feature type="chain" id="PRO_5012068997" evidence="1">
    <location>
        <begin position="26"/>
        <end position="525"/>
    </location>
</feature>
<dbReference type="SUPFAM" id="SSF51338">
    <property type="entry name" value="Composite domain of metallo-dependent hydrolases"/>
    <property type="match status" value="1"/>
</dbReference>
<dbReference type="OrthoDB" id="9775607at2"/>
<name>A0A1K1MRK4_9FLAO</name>
<feature type="domain" description="Amidohydrolase 3" evidence="2">
    <location>
        <begin position="391"/>
        <end position="507"/>
    </location>
</feature>
<evidence type="ECO:0000259" key="2">
    <source>
        <dbReference type="Pfam" id="PF07969"/>
    </source>
</evidence>
<dbReference type="InterPro" id="IPR050378">
    <property type="entry name" value="Metallo-dep_Hydrolases_sf"/>
</dbReference>
<evidence type="ECO:0000313" key="3">
    <source>
        <dbReference type="EMBL" id="SFW24598.1"/>
    </source>
</evidence>
<dbReference type="Gene3D" id="2.30.40.10">
    <property type="entry name" value="Urease, subunit C, domain 1"/>
    <property type="match status" value="1"/>
</dbReference>
<dbReference type="STRING" id="1150368.SAMN02927921_00670"/>
<dbReference type="InterPro" id="IPR023100">
    <property type="entry name" value="D-aminoacylase_insert_dom_sf"/>
</dbReference>
<dbReference type="InterPro" id="IPR013108">
    <property type="entry name" value="Amidohydro_3"/>
</dbReference>
<organism evidence="3 4">
    <name type="scientific">Sinomicrobium oceani</name>
    <dbReference type="NCBI Taxonomy" id="1150368"/>
    <lineage>
        <taxon>Bacteria</taxon>
        <taxon>Pseudomonadati</taxon>
        <taxon>Bacteroidota</taxon>
        <taxon>Flavobacteriia</taxon>
        <taxon>Flavobacteriales</taxon>
        <taxon>Flavobacteriaceae</taxon>
        <taxon>Sinomicrobium</taxon>
    </lineage>
</organism>
<sequence length="525" mass="57589">MKTSLQKLTAIVVLICITSCSTSEAYDILILNGMVYDGTGSDPMAADIAVKGNLIVKIGDLKHAKAGRVIDARGLAVAPGFIDLHAHIEPIMELSECESHVRQGVTTALGGPDGNSPYPLAAYMDSLQTIGIGMNVGYLVGHNTIRKNIMQLDNRSPTPEELEAMKIQVDAAMKDGAFGISTGLKYLPGTFSEIDEVIALSEVASAYGGIYTSHLREEGLGLFGAVREAIEISEQADIPVILTHHKVIGKPMWGKSERTLAMVDSARAAGLDIKIDQYPYTASYTGISVLIPGWARAGGQQAFEKRIEDPVWRDRIKKEIVFNIQNDRGGDDLDRIQFAKVAWRPELEGKTLKYWCVESDLPPTPENGAELVIQAQKNGGASCVFHAMDEKDVKRIMRHPQTMIASDGRLVRPGMGHPHPRWYGTFPRVLGHYVREEKTLSLQEAIRKMTQLPAQTMQLKDRGTLKEGMKPDIVVFHPETISDKGTFANPHQYPEGVIYVLVNGTITVDNGIFNHKKAGVVLKRS</sequence>
<dbReference type="PANTHER" id="PTHR11647:SF1">
    <property type="entry name" value="COLLAPSIN RESPONSE MEDIATOR PROTEIN"/>
    <property type="match status" value="1"/>
</dbReference>
<dbReference type="Gene3D" id="3.20.20.140">
    <property type="entry name" value="Metal-dependent hydrolases"/>
    <property type="match status" value="1"/>
</dbReference>
<proteinExistence type="predicted"/>
<dbReference type="CDD" id="cd01297">
    <property type="entry name" value="D-aminoacylase"/>
    <property type="match status" value="1"/>
</dbReference>
<keyword evidence="1" id="KW-0732">Signal</keyword>
<dbReference type="PANTHER" id="PTHR11647">
    <property type="entry name" value="HYDRANTOINASE/DIHYDROPYRIMIDINASE FAMILY MEMBER"/>
    <property type="match status" value="1"/>
</dbReference>
<feature type="signal peptide" evidence="1">
    <location>
        <begin position="1"/>
        <end position="25"/>
    </location>
</feature>
<feature type="domain" description="Amidohydrolase 3" evidence="2">
    <location>
        <begin position="68"/>
        <end position="186"/>
    </location>
</feature>
<dbReference type="InterPro" id="IPR011059">
    <property type="entry name" value="Metal-dep_hydrolase_composite"/>
</dbReference>
<dbReference type="EMBL" id="FPJE01000003">
    <property type="protein sequence ID" value="SFW24598.1"/>
    <property type="molecule type" value="Genomic_DNA"/>
</dbReference>
<dbReference type="Gene3D" id="3.30.1490.130">
    <property type="entry name" value="D-aminoacylase. Domain 3"/>
    <property type="match status" value="1"/>
</dbReference>
<dbReference type="SUPFAM" id="SSF51556">
    <property type="entry name" value="Metallo-dependent hydrolases"/>
    <property type="match status" value="1"/>
</dbReference>
<dbReference type="Pfam" id="PF07969">
    <property type="entry name" value="Amidohydro_3"/>
    <property type="match status" value="2"/>
</dbReference>
<dbReference type="InterPro" id="IPR032466">
    <property type="entry name" value="Metal_Hydrolase"/>
</dbReference>
<dbReference type="AlphaFoldDB" id="A0A1K1MRK4"/>
<reference evidence="3 4" key="1">
    <citation type="submission" date="2016-11" db="EMBL/GenBank/DDBJ databases">
        <authorList>
            <person name="Jaros S."/>
            <person name="Januszkiewicz K."/>
            <person name="Wedrychowicz H."/>
        </authorList>
    </citation>
    <scope>NUCLEOTIDE SEQUENCE [LARGE SCALE GENOMIC DNA]</scope>
    <source>
        <strain evidence="3 4">CGMCC 1.12145</strain>
    </source>
</reference>
<dbReference type="RefSeq" id="WP_072315957.1">
    <property type="nucleotide sequence ID" value="NZ_FPJE01000003.1"/>
</dbReference>